<keyword evidence="1" id="KW-1133">Transmembrane helix</keyword>
<feature type="transmembrane region" description="Helical" evidence="1">
    <location>
        <begin position="457"/>
        <end position="478"/>
    </location>
</feature>
<dbReference type="AlphaFoldDB" id="A0A4S8EZ92"/>
<keyword evidence="1" id="KW-0812">Transmembrane</keyword>
<comment type="caution">
    <text evidence="2">The sequence shown here is derived from an EMBL/GenBank/DDBJ whole genome shotgun (WGS) entry which is preliminary data.</text>
</comment>
<dbReference type="Proteomes" id="UP000308917">
    <property type="component" value="Unassembled WGS sequence"/>
</dbReference>
<keyword evidence="3" id="KW-1185">Reference proteome</keyword>
<accession>A0A4S8EZ92</accession>
<name>A0A4S8EZ92_9BURK</name>
<keyword evidence="1" id="KW-0472">Membrane</keyword>
<proteinExistence type="predicted"/>
<sequence length="489" mass="52472">MSGMGITRWDARTWGRGAVICVGLACSSVLSVSLPAQAQPASRFAWSAELVMPAHASMVRASVPVAVLAGLHSDQGDDLRVVNGSGAMLPFAFVEEKTGQVPTPAPAKVFKGYPLYAPAALAQQTPALRIIERDGERMVELAGASSPASAQAQEAQALRGLLYDTREVSGAVRSLSIRGDFPRNTLLQVSVMSSHDLKNWHLVAQAQPLFQFDENGPVNSRIRLETPLQLQGQYLRLSWDNGASLAEALIELEFEPAVAPLPPQTWPLGTPSKQAEDFMQWSLPSRHAVQALRLQAVGANTLLPVRILTRNSENTPWRWVADTVVYQLADTNVDPTGPAFASMASQSNPSLPLHAALGSQLRIEPANGYTLANNPIQVALDYSPMQVVFVATGEAPFQLLGGADGVQPMRLPLSTVMPGYQAGMENRLPEAQVLAVQGSAQTLQGPGLRQKWWNQRILLWVILGAAVLVLGAIALNVLRATAAPPPDVR</sequence>
<evidence type="ECO:0000313" key="3">
    <source>
        <dbReference type="Proteomes" id="UP000308917"/>
    </source>
</evidence>
<organism evidence="2 3">
    <name type="scientific">Lampropedia puyangensis</name>
    <dbReference type="NCBI Taxonomy" id="1330072"/>
    <lineage>
        <taxon>Bacteria</taxon>
        <taxon>Pseudomonadati</taxon>
        <taxon>Pseudomonadota</taxon>
        <taxon>Betaproteobacteria</taxon>
        <taxon>Burkholderiales</taxon>
        <taxon>Comamonadaceae</taxon>
        <taxon>Lampropedia</taxon>
    </lineage>
</organism>
<evidence type="ECO:0000313" key="2">
    <source>
        <dbReference type="EMBL" id="THT99023.1"/>
    </source>
</evidence>
<dbReference type="EMBL" id="STFG01000016">
    <property type="protein sequence ID" value="THT99023.1"/>
    <property type="molecule type" value="Genomic_DNA"/>
</dbReference>
<dbReference type="Pfam" id="PF13163">
    <property type="entry name" value="DUF3999"/>
    <property type="match status" value="1"/>
</dbReference>
<dbReference type="InterPro" id="IPR025060">
    <property type="entry name" value="DUF3999"/>
</dbReference>
<evidence type="ECO:0000256" key="1">
    <source>
        <dbReference type="SAM" id="Phobius"/>
    </source>
</evidence>
<reference evidence="2 3" key="1">
    <citation type="journal article" date="2015" name="Antonie Van Leeuwenhoek">
        <title>Lampropedia puyangensis sp. nov., isolated from symptomatic bark of Populus ? euramericana canker and emended description of Lampropedia hyalina (Ehrenberg 1832) Lee et al. 2004.</title>
        <authorList>
            <person name="Li Y."/>
            <person name="Wang T."/>
            <person name="Piao C.G."/>
            <person name="Wang L.F."/>
            <person name="Tian G.Z."/>
            <person name="Zhu T.H."/>
            <person name="Guo M.W."/>
        </authorList>
    </citation>
    <scope>NUCLEOTIDE SEQUENCE [LARGE SCALE GENOMIC DNA]</scope>
    <source>
        <strain evidence="2 3">2-bin</strain>
    </source>
</reference>
<gene>
    <name evidence="2" type="ORF">E9531_13155</name>
</gene>
<protein>
    <submittedName>
        <fullName evidence="2">DUF3999 domain-containing protein</fullName>
    </submittedName>
</protein>